<organism evidence="1 2">
    <name type="scientific">Sphingomonas lycopersici</name>
    <dbReference type="NCBI Taxonomy" id="2951807"/>
    <lineage>
        <taxon>Bacteria</taxon>
        <taxon>Pseudomonadati</taxon>
        <taxon>Pseudomonadota</taxon>
        <taxon>Alphaproteobacteria</taxon>
        <taxon>Sphingomonadales</taxon>
        <taxon>Sphingomonadaceae</taxon>
        <taxon>Sphingomonas</taxon>
    </lineage>
</organism>
<gene>
    <name evidence="1" type="ORF">NEE01_11470</name>
</gene>
<evidence type="ECO:0008006" key="3">
    <source>
        <dbReference type="Google" id="ProtNLM"/>
    </source>
</evidence>
<evidence type="ECO:0000313" key="1">
    <source>
        <dbReference type="EMBL" id="MCW6535401.1"/>
    </source>
</evidence>
<evidence type="ECO:0000313" key="2">
    <source>
        <dbReference type="Proteomes" id="UP001165565"/>
    </source>
</evidence>
<dbReference type="Gene3D" id="3.40.50.1010">
    <property type="entry name" value="5'-nuclease"/>
    <property type="match status" value="1"/>
</dbReference>
<sequence>MPLVGALLIAACAPTVRPFGDAPPPAAAQPPFSIGETRRADVADAVRDALHAAGYREAQDAPMRVEIGFAIRPPGVTVAGAGGATIVSPPAPRAIGLCRRQAYVLILALFDGRILPFDLSAARHYADLAVEARISDKGFPTPDGYIAAIAASRGFAVASRDTGAFRAAGMTVIDPWKVAPRS</sequence>
<name>A0AA42CUF7_9SPHN</name>
<dbReference type="RefSeq" id="WP_265269018.1">
    <property type="nucleotide sequence ID" value="NZ_JANFAV010000007.1"/>
</dbReference>
<accession>A0AA42CUF7</accession>
<dbReference type="InterPro" id="IPR029060">
    <property type="entry name" value="PIN-like_dom_sf"/>
</dbReference>
<dbReference type="AlphaFoldDB" id="A0AA42CUF7"/>
<reference evidence="1" key="1">
    <citation type="submission" date="2022-06" db="EMBL/GenBank/DDBJ databases">
        <title>Sphingomonas sp. nov. isolated from rhizosphere soil of tomato.</title>
        <authorList>
            <person name="Dong H."/>
            <person name="Gao R."/>
        </authorList>
    </citation>
    <scope>NUCLEOTIDE SEQUENCE</scope>
    <source>
        <strain evidence="1">MMSM24</strain>
    </source>
</reference>
<protein>
    <recommendedName>
        <fullName evidence="3">Type II toxin-antitoxin system VapC family toxin</fullName>
    </recommendedName>
</protein>
<keyword evidence="2" id="KW-1185">Reference proteome</keyword>
<dbReference type="SUPFAM" id="SSF88723">
    <property type="entry name" value="PIN domain-like"/>
    <property type="match status" value="1"/>
</dbReference>
<proteinExistence type="predicted"/>
<comment type="caution">
    <text evidence="1">The sequence shown here is derived from an EMBL/GenBank/DDBJ whole genome shotgun (WGS) entry which is preliminary data.</text>
</comment>
<dbReference type="EMBL" id="JANFAV010000007">
    <property type="protein sequence ID" value="MCW6535401.1"/>
    <property type="molecule type" value="Genomic_DNA"/>
</dbReference>
<dbReference type="Proteomes" id="UP001165565">
    <property type="component" value="Unassembled WGS sequence"/>
</dbReference>